<feature type="compositionally biased region" description="Pro residues" evidence="1">
    <location>
        <begin position="45"/>
        <end position="54"/>
    </location>
</feature>
<protein>
    <recommendedName>
        <fullName evidence="5">Transmembrane protein</fullName>
    </recommendedName>
</protein>
<dbReference type="EMBL" id="BMML01000033">
    <property type="protein sequence ID" value="GGN41278.1"/>
    <property type="molecule type" value="Genomic_DNA"/>
</dbReference>
<comment type="caution">
    <text evidence="3">The sequence shown here is derived from an EMBL/GenBank/DDBJ whole genome shotgun (WGS) entry which is preliminary data.</text>
</comment>
<keyword evidence="2" id="KW-0472">Membrane</keyword>
<evidence type="ECO:0000313" key="4">
    <source>
        <dbReference type="Proteomes" id="UP000653411"/>
    </source>
</evidence>
<sequence>MTYDPTTPLSPIEAAEAKRLITGVYDALSTPAPVPTTTSYRDPTEPPAYGPTPHVPQPETRIVPSWAAGTALVSIAAGAGATGLGCAAWLFFKGLSLVSVPSLDHFALIVVTPFAGAAMLAAGIGAAIAKAKSGTTTNVFEGPVTQNTEINNTSHTSWLGHTRNDIG</sequence>
<reference evidence="3" key="2">
    <citation type="submission" date="2020-09" db="EMBL/GenBank/DDBJ databases">
        <authorList>
            <person name="Sun Q."/>
            <person name="Zhou Y."/>
        </authorList>
    </citation>
    <scope>NUCLEOTIDE SEQUENCE</scope>
    <source>
        <strain evidence="3">CGMCC 4.7110</strain>
    </source>
</reference>
<gene>
    <name evidence="3" type="ORF">GCM10011578_089410</name>
</gene>
<accession>A0A917XN71</accession>
<reference evidence="3" key="1">
    <citation type="journal article" date="2014" name="Int. J. Syst. Evol. Microbiol.">
        <title>Complete genome sequence of Corynebacterium casei LMG S-19264T (=DSM 44701T), isolated from a smear-ripened cheese.</title>
        <authorList>
            <consortium name="US DOE Joint Genome Institute (JGI-PGF)"/>
            <person name="Walter F."/>
            <person name="Albersmeier A."/>
            <person name="Kalinowski J."/>
            <person name="Ruckert C."/>
        </authorList>
    </citation>
    <scope>NUCLEOTIDE SEQUENCE</scope>
    <source>
        <strain evidence="3">CGMCC 4.7110</strain>
    </source>
</reference>
<keyword evidence="4" id="KW-1185">Reference proteome</keyword>
<feature type="region of interest" description="Disordered" evidence="1">
    <location>
        <begin position="32"/>
        <end position="54"/>
    </location>
</feature>
<organism evidence="3 4">
    <name type="scientific">Streptomyces fuscichromogenes</name>
    <dbReference type="NCBI Taxonomy" id="1324013"/>
    <lineage>
        <taxon>Bacteria</taxon>
        <taxon>Bacillati</taxon>
        <taxon>Actinomycetota</taxon>
        <taxon>Actinomycetes</taxon>
        <taxon>Kitasatosporales</taxon>
        <taxon>Streptomycetaceae</taxon>
        <taxon>Streptomyces</taxon>
    </lineage>
</organism>
<feature type="transmembrane region" description="Helical" evidence="2">
    <location>
        <begin position="106"/>
        <end position="129"/>
    </location>
</feature>
<keyword evidence="2" id="KW-1133">Transmembrane helix</keyword>
<evidence type="ECO:0008006" key="5">
    <source>
        <dbReference type="Google" id="ProtNLM"/>
    </source>
</evidence>
<evidence type="ECO:0000313" key="3">
    <source>
        <dbReference type="EMBL" id="GGN41278.1"/>
    </source>
</evidence>
<dbReference type="AlphaFoldDB" id="A0A917XN71"/>
<feature type="transmembrane region" description="Helical" evidence="2">
    <location>
        <begin position="66"/>
        <end position="91"/>
    </location>
</feature>
<evidence type="ECO:0000256" key="2">
    <source>
        <dbReference type="SAM" id="Phobius"/>
    </source>
</evidence>
<dbReference type="Proteomes" id="UP000653411">
    <property type="component" value="Unassembled WGS sequence"/>
</dbReference>
<name>A0A917XN71_9ACTN</name>
<keyword evidence="2" id="KW-0812">Transmembrane</keyword>
<evidence type="ECO:0000256" key="1">
    <source>
        <dbReference type="SAM" id="MobiDB-lite"/>
    </source>
</evidence>
<proteinExistence type="predicted"/>
<dbReference type="RefSeq" id="WP_189268697.1">
    <property type="nucleotide sequence ID" value="NZ_BMML01000033.1"/>
</dbReference>